<accession>A0A5N7CQY4</accession>
<dbReference type="AlphaFoldDB" id="A0A5N7CQY4"/>
<reference evidence="1" key="1">
    <citation type="submission" date="2019-04" db="EMBL/GenBank/DDBJ databases">
        <title>Friends and foes A comparative genomics studyof 23 Aspergillus species from section Flavi.</title>
        <authorList>
            <consortium name="DOE Joint Genome Institute"/>
            <person name="Kjaerbolling I."/>
            <person name="Vesth T."/>
            <person name="Frisvad J.C."/>
            <person name="Nybo J.L."/>
            <person name="Theobald S."/>
            <person name="Kildgaard S."/>
            <person name="Isbrandt T."/>
            <person name="Kuo A."/>
            <person name="Sato A."/>
            <person name="Lyhne E.K."/>
            <person name="Kogle M.E."/>
            <person name="Wiebenga A."/>
            <person name="Kun R.S."/>
            <person name="Lubbers R.J."/>
            <person name="Makela M.R."/>
            <person name="Barry K."/>
            <person name="Chovatia M."/>
            <person name="Clum A."/>
            <person name="Daum C."/>
            <person name="Haridas S."/>
            <person name="He G."/>
            <person name="LaButti K."/>
            <person name="Lipzen A."/>
            <person name="Mondo S."/>
            <person name="Riley R."/>
            <person name="Salamov A."/>
            <person name="Simmons B.A."/>
            <person name="Magnuson J.K."/>
            <person name="Henrissat B."/>
            <person name="Mortensen U.H."/>
            <person name="Larsen T.O."/>
            <person name="Devries R.P."/>
            <person name="Grigoriev I.V."/>
            <person name="Machida M."/>
            <person name="Baker S.E."/>
            <person name="Andersen M.R."/>
        </authorList>
    </citation>
    <scope>NUCLEOTIDE SEQUENCE [LARGE SCALE GENOMIC DNA]</scope>
    <source>
        <strain evidence="1">IBT 14317</strain>
    </source>
</reference>
<sequence length="59" mass="6300">MILNARPMAGGAVSAVPFTRLMNALGSRRNGAEFAVLISGHNSCKSRVRIVFLSHSRSS</sequence>
<dbReference type="Proteomes" id="UP000326877">
    <property type="component" value="Unassembled WGS sequence"/>
</dbReference>
<gene>
    <name evidence="1" type="ORF">BDV23DRAFT_144345</name>
</gene>
<evidence type="ECO:0000313" key="1">
    <source>
        <dbReference type="EMBL" id="KAE8396108.1"/>
    </source>
</evidence>
<organism evidence="1">
    <name type="scientific">Petromyces alliaceus</name>
    <name type="common">Aspergillus alliaceus</name>
    <dbReference type="NCBI Taxonomy" id="209559"/>
    <lineage>
        <taxon>Eukaryota</taxon>
        <taxon>Fungi</taxon>
        <taxon>Dikarya</taxon>
        <taxon>Ascomycota</taxon>
        <taxon>Pezizomycotina</taxon>
        <taxon>Eurotiomycetes</taxon>
        <taxon>Eurotiomycetidae</taxon>
        <taxon>Eurotiales</taxon>
        <taxon>Aspergillaceae</taxon>
        <taxon>Aspergillus</taxon>
        <taxon>Aspergillus subgen. Circumdati</taxon>
    </lineage>
</organism>
<proteinExistence type="predicted"/>
<protein>
    <submittedName>
        <fullName evidence="1">Uncharacterized protein</fullName>
    </submittedName>
</protein>
<dbReference type="EMBL" id="ML735216">
    <property type="protein sequence ID" value="KAE8396108.1"/>
    <property type="molecule type" value="Genomic_DNA"/>
</dbReference>
<name>A0A5N7CQY4_PETAA</name>